<sequence>MTPVPIPSAPPRPIAPNIILQPPLSRRGTGPGLVLVVGADLPLDGSDATLDPPPLLKWAEEGFAVVQVTLPLRDEGDGDGFEGDWGRAVGALRGLGECIEGGIGVVAYVPLPPPAYKTLNAATNPRIAAIINYSATPVPATATFIPTLWHASDQAPAPIFNTTTTTTHVYPATPPNFTLPAHPSYRSAPAALAHTRSLAFIKPLVGGPSFDLEAIWNEHCLYEFGERAVDKTMATMVQEPYVNHIPTVTGGVGRERLMQFYRNHFVHSNPPDTSLELVSRTVGVDRVIDEFVFRCTHDRVVDWLVPGVPPTGKPLEVPFTSVVNIRGDRLYHEHIAWDQATLLRQLGLLPEYLPFPYLVDGKGPAPGKKFEYRVPVAGVETARKLVDENAVQSNEMFSYGIREVDA</sequence>
<comment type="caution">
    <text evidence="1">The sequence shown here is derived from an EMBL/GenBank/DDBJ whole genome shotgun (WGS) entry which is preliminary data.</text>
</comment>
<protein>
    <recommendedName>
        <fullName evidence="3">Carboxymethylenebutenolidase</fullName>
    </recommendedName>
</protein>
<reference evidence="1 2" key="1">
    <citation type="submission" date="2017-01" db="EMBL/GenBank/DDBJ databases">
        <title>Draft genome sequence of Diplodia seriata F98.1, a fungal species involved in grapevine trunk diseases.</title>
        <authorList>
            <person name="Robert-Siegwald G."/>
            <person name="Vallet J."/>
            <person name="Abou-Mansour E."/>
            <person name="Xu J."/>
            <person name="Rey P."/>
            <person name="Bertsch C."/>
            <person name="Rego C."/>
            <person name="Larignon P."/>
            <person name="Fontaine F."/>
            <person name="Lebrun M.-H."/>
        </authorList>
    </citation>
    <scope>NUCLEOTIDE SEQUENCE [LARGE SCALE GENOMIC DNA]</scope>
    <source>
        <strain evidence="1 2">F98.1</strain>
    </source>
</reference>
<dbReference type="InterPro" id="IPR032710">
    <property type="entry name" value="NTF2-like_dom_sf"/>
</dbReference>
<dbReference type="SUPFAM" id="SSF54427">
    <property type="entry name" value="NTF2-like"/>
    <property type="match status" value="1"/>
</dbReference>
<dbReference type="AlphaFoldDB" id="A0A1S8BJT8"/>
<accession>A0A1S8BJT8</accession>
<evidence type="ECO:0000313" key="1">
    <source>
        <dbReference type="EMBL" id="OMP87518.1"/>
    </source>
</evidence>
<gene>
    <name evidence="1" type="ORF">BK809_0007605</name>
</gene>
<organism evidence="1 2">
    <name type="scientific">Diplodia seriata</name>
    <dbReference type="NCBI Taxonomy" id="420778"/>
    <lineage>
        <taxon>Eukaryota</taxon>
        <taxon>Fungi</taxon>
        <taxon>Dikarya</taxon>
        <taxon>Ascomycota</taxon>
        <taxon>Pezizomycotina</taxon>
        <taxon>Dothideomycetes</taxon>
        <taxon>Dothideomycetes incertae sedis</taxon>
        <taxon>Botryosphaeriales</taxon>
        <taxon>Botryosphaeriaceae</taxon>
        <taxon>Diplodia</taxon>
    </lineage>
</organism>
<dbReference type="OrthoDB" id="5440at2759"/>
<evidence type="ECO:0000313" key="2">
    <source>
        <dbReference type="Proteomes" id="UP000190776"/>
    </source>
</evidence>
<dbReference type="GO" id="GO:0030638">
    <property type="term" value="P:polyketide metabolic process"/>
    <property type="evidence" value="ECO:0007669"/>
    <property type="project" value="InterPro"/>
</dbReference>
<proteinExistence type="predicted"/>
<evidence type="ECO:0008006" key="3">
    <source>
        <dbReference type="Google" id="ProtNLM"/>
    </source>
</evidence>
<dbReference type="Gene3D" id="3.10.450.50">
    <property type="match status" value="1"/>
</dbReference>
<dbReference type="STRING" id="420778.A0A1S8BJT8"/>
<dbReference type="EMBL" id="MSZU01000076">
    <property type="protein sequence ID" value="OMP87518.1"/>
    <property type="molecule type" value="Genomic_DNA"/>
</dbReference>
<dbReference type="PANTHER" id="PTHR38436:SF3">
    <property type="entry name" value="CARBOXYMETHYLENEBUTENOLIDASE-RELATED"/>
    <property type="match status" value="1"/>
</dbReference>
<dbReference type="Pfam" id="PF07366">
    <property type="entry name" value="SnoaL"/>
    <property type="match status" value="1"/>
</dbReference>
<dbReference type="InterPro" id="IPR009959">
    <property type="entry name" value="Cyclase_SnoaL-like"/>
</dbReference>
<dbReference type="Proteomes" id="UP000190776">
    <property type="component" value="Unassembled WGS sequence"/>
</dbReference>
<dbReference type="PANTHER" id="PTHR38436">
    <property type="entry name" value="POLYKETIDE CYCLASE SNOAL-LIKE DOMAIN"/>
    <property type="match status" value="1"/>
</dbReference>
<name>A0A1S8BJT8_9PEZI</name>